<protein>
    <submittedName>
        <fullName evidence="1">Unnamed protein product</fullName>
    </submittedName>
</protein>
<evidence type="ECO:0000313" key="2">
    <source>
        <dbReference type="Proteomes" id="UP001165064"/>
    </source>
</evidence>
<keyword evidence="2" id="KW-1185">Reference proteome</keyword>
<organism evidence="1 2">
    <name type="scientific">Ambrosiozyma monospora</name>
    <name type="common">Yeast</name>
    <name type="synonym">Endomycopsis monosporus</name>
    <dbReference type="NCBI Taxonomy" id="43982"/>
    <lineage>
        <taxon>Eukaryota</taxon>
        <taxon>Fungi</taxon>
        <taxon>Dikarya</taxon>
        <taxon>Ascomycota</taxon>
        <taxon>Saccharomycotina</taxon>
        <taxon>Pichiomycetes</taxon>
        <taxon>Pichiales</taxon>
        <taxon>Pichiaceae</taxon>
        <taxon>Ambrosiozyma</taxon>
    </lineage>
</organism>
<name>A0ACB5SYV6_AMBMO</name>
<comment type="caution">
    <text evidence="1">The sequence shown here is derived from an EMBL/GenBank/DDBJ whole genome shotgun (WGS) entry which is preliminary data.</text>
</comment>
<dbReference type="EMBL" id="BSXS01001749">
    <property type="protein sequence ID" value="GME77126.1"/>
    <property type="molecule type" value="Genomic_DNA"/>
</dbReference>
<sequence>MTQIDSQSGEVGNIRFAQRSAHTFTTIDDLNNRRPVLEQVPLQLDRGRVISRRLEAPNFCYKTLLSYLKAWFAIVSSNDEFDVYPKGFNANELNSLMHDFIRVRVLSVVDRIVSTVTCRLLSTTGRQSSI</sequence>
<gene>
    <name evidence="1" type="ORF">Amon02_000289700</name>
</gene>
<reference evidence="1" key="1">
    <citation type="submission" date="2023-04" db="EMBL/GenBank/DDBJ databases">
        <title>Ambrosiozyma monospora NBRC 10751.</title>
        <authorList>
            <person name="Ichikawa N."/>
            <person name="Sato H."/>
            <person name="Tonouchi N."/>
        </authorList>
    </citation>
    <scope>NUCLEOTIDE SEQUENCE</scope>
    <source>
        <strain evidence="1">NBRC 10751</strain>
    </source>
</reference>
<accession>A0ACB5SYV6</accession>
<evidence type="ECO:0000313" key="1">
    <source>
        <dbReference type="EMBL" id="GME77126.1"/>
    </source>
</evidence>
<dbReference type="Proteomes" id="UP001165064">
    <property type="component" value="Unassembled WGS sequence"/>
</dbReference>
<proteinExistence type="predicted"/>